<dbReference type="OrthoDB" id="5980003at2759"/>
<dbReference type="AlphaFoldDB" id="A0A7D9EQ40"/>
<reference evidence="1" key="1">
    <citation type="submission" date="2020-04" db="EMBL/GenBank/DDBJ databases">
        <authorList>
            <person name="Alioto T."/>
            <person name="Alioto T."/>
            <person name="Gomez Garrido J."/>
        </authorList>
    </citation>
    <scope>NUCLEOTIDE SEQUENCE</scope>
    <source>
        <strain evidence="1">A484AB</strain>
    </source>
</reference>
<gene>
    <name evidence="1" type="ORF">PACLA_8A031072</name>
</gene>
<dbReference type="EMBL" id="CACRXK020008011">
    <property type="protein sequence ID" value="CAB4013758.1"/>
    <property type="molecule type" value="Genomic_DNA"/>
</dbReference>
<dbReference type="Proteomes" id="UP001152795">
    <property type="component" value="Unassembled WGS sequence"/>
</dbReference>
<keyword evidence="2" id="KW-1185">Reference proteome</keyword>
<evidence type="ECO:0000313" key="1">
    <source>
        <dbReference type="EMBL" id="CAB4013758.1"/>
    </source>
</evidence>
<protein>
    <submittedName>
        <fullName evidence="1">Uncharacterized protein</fullName>
    </submittedName>
</protein>
<comment type="caution">
    <text evidence="1">The sequence shown here is derived from an EMBL/GenBank/DDBJ whole genome shotgun (WGS) entry which is preliminary data.</text>
</comment>
<name>A0A7D9EQ40_PARCT</name>
<accession>A0A7D9EQ40</accession>
<proteinExistence type="predicted"/>
<evidence type="ECO:0000313" key="2">
    <source>
        <dbReference type="Proteomes" id="UP001152795"/>
    </source>
</evidence>
<organism evidence="1 2">
    <name type="scientific">Paramuricea clavata</name>
    <name type="common">Red gorgonian</name>
    <name type="synonym">Violescent sea-whip</name>
    <dbReference type="NCBI Taxonomy" id="317549"/>
    <lineage>
        <taxon>Eukaryota</taxon>
        <taxon>Metazoa</taxon>
        <taxon>Cnidaria</taxon>
        <taxon>Anthozoa</taxon>
        <taxon>Octocorallia</taxon>
        <taxon>Malacalcyonacea</taxon>
        <taxon>Plexauridae</taxon>
        <taxon>Paramuricea</taxon>
    </lineage>
</organism>
<sequence>MTYSLSTNFIPQQTKPSSQIDDYFGDVEPFIRGIEDLAPALRAHLLEIFDSPEDVADLKLEIAALIDGGRSFVTTTYNLEGDGPLIFTCYQHLTALVQTVQLGASPSCIRFSKLYFKGGAARFLAVRMSWQKPPFHPYRKENQAKQTKAELYKTCTESLKSSQEEKLTKMKHLVKP</sequence>